<evidence type="ECO:0000256" key="1">
    <source>
        <dbReference type="SAM" id="MobiDB-lite"/>
    </source>
</evidence>
<feature type="domain" description="Winged helix-turn-helix" evidence="3">
    <location>
        <begin position="268"/>
        <end position="332"/>
    </location>
</feature>
<keyword evidence="5" id="KW-1185">Reference proteome</keyword>
<feature type="region of interest" description="Disordered" evidence="1">
    <location>
        <begin position="687"/>
        <end position="724"/>
    </location>
</feature>
<proteinExistence type="predicted"/>
<dbReference type="Gene3D" id="3.40.50.300">
    <property type="entry name" value="P-loop containing nucleotide triphosphate hydrolases"/>
    <property type="match status" value="1"/>
</dbReference>
<sequence length="724" mass="79123">MRRSQRAGRTDRPGNLPEELTSFVGRADELDRLDTRLTTSRLVTVVGVGGVGKSRLALRAAGRVRDTFADGAWLVELADVRDPELVTYALTEALDLTDHTARSPLSVLVEQLADRELLLVVDGFEHLVDALAPVVRELLRRCPGVRVLAAGRRPLGVEGEWLHCLAPLPEADAATLFAERAACGPAGFTLGEDCLPQVLEVCRRLDGIPLAVELAAGRLGALSPAQLLARLDDRFRLLTGGGLRAARHETLRTAIGWSHELCTPPQRLLWARLSVFSGPFDLDAAEYVCAGHGIPAADVLDALEELIAQSVVIREESAQGARYRMLATVREYGLGWLRAAGDAERLHRRHRDWYLGLAVWCELDWFSPRQDRIASRIEGELPNLRAALEYCLTEPDETHQGQLLAGTLWFYWVGCGRLSEGRYWLDRGTELDGGHEDSRLKALWVLGYVAALQGDTVGALGALQTCRDEAEDIGNPLAEAYAVHRLGCLALVDDDMARAERLLREAGERYGELGELNSNVLMGRVELAMSLVFQDRAEEALGLCREVDEICEQHGERWTRAYALYVLGYAAWTRGDLPRARQLAEECLAIDHTFRDLVGLVLAIELLALITASEGDPAEAALLQGAADPLWDSVGLPLFGSEHFRAPRTHCVRRAAEVLGAERFEQCVRQGRSMGLDATVERALAGRTNGAVLPAPRPARPRPAPDTRKPAGSPTGNGGEQAGS</sequence>
<reference evidence="4 5" key="1">
    <citation type="submission" date="2018-08" db="EMBL/GenBank/DDBJ databases">
        <title>Isolation, diversity and antifungal activity of Actinobacteria from wheat.</title>
        <authorList>
            <person name="Han C."/>
        </authorList>
    </citation>
    <scope>NUCLEOTIDE SEQUENCE [LARGE SCALE GENOMIC DNA]</scope>
    <source>
        <strain evidence="4 5">NEAU-YY421</strain>
    </source>
</reference>
<comment type="caution">
    <text evidence="4">The sequence shown here is derived from an EMBL/GenBank/DDBJ whole genome shotgun (WGS) entry which is preliminary data.</text>
</comment>
<dbReference type="Pfam" id="PF20703">
    <property type="entry name" value="nSTAND1"/>
    <property type="match status" value="1"/>
</dbReference>
<feature type="compositionally biased region" description="Gly residues" evidence="1">
    <location>
        <begin position="715"/>
        <end position="724"/>
    </location>
</feature>
<dbReference type="RefSeq" id="WP_128558179.1">
    <property type="nucleotide sequence ID" value="NZ_QUAK01000123.1"/>
</dbReference>
<dbReference type="InterPro" id="IPR027417">
    <property type="entry name" value="P-loop_NTPase"/>
</dbReference>
<dbReference type="OrthoDB" id="499349at2"/>
<dbReference type="InterPro" id="IPR011990">
    <property type="entry name" value="TPR-like_helical_dom_sf"/>
</dbReference>
<dbReference type="AlphaFoldDB" id="A0A372M005"/>
<dbReference type="PANTHER" id="PTHR47691:SF3">
    <property type="entry name" value="HTH-TYPE TRANSCRIPTIONAL REGULATOR RV0890C-RELATED"/>
    <property type="match status" value="1"/>
</dbReference>
<dbReference type="InterPro" id="IPR058852">
    <property type="entry name" value="HTH_77"/>
</dbReference>
<name>A0A372M005_9ACTN</name>
<dbReference type="Pfam" id="PF25872">
    <property type="entry name" value="HTH_77"/>
    <property type="match status" value="1"/>
</dbReference>
<feature type="domain" description="Novel STAND NTPase 1" evidence="2">
    <location>
        <begin position="19"/>
        <end position="130"/>
    </location>
</feature>
<dbReference type="InterPro" id="IPR049052">
    <property type="entry name" value="nSTAND1"/>
</dbReference>
<dbReference type="Gene3D" id="1.25.40.10">
    <property type="entry name" value="Tetratricopeptide repeat domain"/>
    <property type="match status" value="2"/>
</dbReference>
<evidence type="ECO:0000259" key="3">
    <source>
        <dbReference type="Pfam" id="PF25872"/>
    </source>
</evidence>
<dbReference type="SUPFAM" id="SSF48452">
    <property type="entry name" value="TPR-like"/>
    <property type="match status" value="1"/>
</dbReference>
<evidence type="ECO:0000313" key="5">
    <source>
        <dbReference type="Proteomes" id="UP000263094"/>
    </source>
</evidence>
<dbReference type="PRINTS" id="PR00364">
    <property type="entry name" value="DISEASERSIST"/>
</dbReference>
<gene>
    <name evidence="4" type="ORF">DY218_23880</name>
</gene>
<accession>A0A372M005</accession>
<evidence type="ECO:0000313" key="4">
    <source>
        <dbReference type="EMBL" id="RFU84256.1"/>
    </source>
</evidence>
<evidence type="ECO:0000259" key="2">
    <source>
        <dbReference type="Pfam" id="PF20703"/>
    </source>
</evidence>
<organism evidence="4 5">
    <name type="scientific">Streptomyces triticagri</name>
    <dbReference type="NCBI Taxonomy" id="2293568"/>
    <lineage>
        <taxon>Bacteria</taxon>
        <taxon>Bacillati</taxon>
        <taxon>Actinomycetota</taxon>
        <taxon>Actinomycetes</taxon>
        <taxon>Kitasatosporales</taxon>
        <taxon>Streptomycetaceae</taxon>
        <taxon>Streptomyces</taxon>
    </lineage>
</organism>
<dbReference type="SUPFAM" id="SSF52540">
    <property type="entry name" value="P-loop containing nucleoside triphosphate hydrolases"/>
    <property type="match status" value="1"/>
</dbReference>
<dbReference type="EMBL" id="QUAK01000123">
    <property type="protein sequence ID" value="RFU84256.1"/>
    <property type="molecule type" value="Genomic_DNA"/>
</dbReference>
<dbReference type="PANTHER" id="PTHR47691">
    <property type="entry name" value="REGULATOR-RELATED"/>
    <property type="match status" value="1"/>
</dbReference>
<protein>
    <submittedName>
        <fullName evidence="4">Regulator</fullName>
    </submittedName>
</protein>
<dbReference type="Proteomes" id="UP000263094">
    <property type="component" value="Unassembled WGS sequence"/>
</dbReference>